<gene>
    <name evidence="7" type="ORF">CLV43_10535</name>
</gene>
<dbReference type="OrthoDB" id="9775794at2"/>
<reference evidence="7 8" key="1">
    <citation type="submission" date="2018-03" db="EMBL/GenBank/DDBJ databases">
        <title>Genomic Encyclopedia of Archaeal and Bacterial Type Strains, Phase II (KMG-II): from individual species to whole genera.</title>
        <authorList>
            <person name="Goeker M."/>
        </authorList>
    </citation>
    <scope>NUCLEOTIDE SEQUENCE [LARGE SCALE GENOMIC DNA]</scope>
    <source>
        <strain evidence="7 8">DSM 44720</strain>
    </source>
</reference>
<keyword evidence="2" id="KW-0456">Lyase</keyword>
<dbReference type="EMBL" id="PVTF01000005">
    <property type="protein sequence ID" value="PRY41277.1"/>
    <property type="molecule type" value="Genomic_DNA"/>
</dbReference>
<dbReference type="AlphaFoldDB" id="A0A2T0T6G5"/>
<dbReference type="GO" id="GO:0006635">
    <property type="term" value="P:fatty acid beta-oxidation"/>
    <property type="evidence" value="ECO:0007669"/>
    <property type="project" value="TreeGrafter"/>
</dbReference>
<dbReference type="RefSeq" id="WP_106188330.1">
    <property type="nucleotide sequence ID" value="NZ_PVTF01000005.1"/>
</dbReference>
<evidence type="ECO:0000256" key="6">
    <source>
        <dbReference type="SAM" id="MobiDB-lite"/>
    </source>
</evidence>
<dbReference type="InterPro" id="IPR018376">
    <property type="entry name" value="Enoyl-CoA_hyd/isom_CS"/>
</dbReference>
<organism evidence="7 8">
    <name type="scientific">Umezawaea tangerina</name>
    <dbReference type="NCBI Taxonomy" id="84725"/>
    <lineage>
        <taxon>Bacteria</taxon>
        <taxon>Bacillati</taxon>
        <taxon>Actinomycetota</taxon>
        <taxon>Actinomycetes</taxon>
        <taxon>Pseudonocardiales</taxon>
        <taxon>Pseudonocardiaceae</taxon>
        <taxon>Umezawaea</taxon>
    </lineage>
</organism>
<dbReference type="NCBIfam" id="NF042430">
    <property type="entry name" value="EnCoAhydt_DpgD"/>
    <property type="match status" value="1"/>
</dbReference>
<evidence type="ECO:0000313" key="7">
    <source>
        <dbReference type="EMBL" id="PRY41277.1"/>
    </source>
</evidence>
<evidence type="ECO:0000313" key="8">
    <source>
        <dbReference type="Proteomes" id="UP000239494"/>
    </source>
</evidence>
<feature type="region of interest" description="Disordered" evidence="6">
    <location>
        <begin position="243"/>
        <end position="264"/>
    </location>
</feature>
<dbReference type="InterPro" id="IPR029045">
    <property type="entry name" value="ClpP/crotonase-like_dom_sf"/>
</dbReference>
<evidence type="ECO:0000256" key="3">
    <source>
        <dbReference type="ARBA" id="ARBA00023709"/>
    </source>
</evidence>
<dbReference type="CDD" id="cd06558">
    <property type="entry name" value="crotonase-like"/>
    <property type="match status" value="1"/>
</dbReference>
<comment type="similarity">
    <text evidence="1 5">Belongs to the enoyl-CoA hydratase/isomerase family.</text>
</comment>
<dbReference type="Pfam" id="PF00378">
    <property type="entry name" value="ECH_1"/>
    <property type="match status" value="1"/>
</dbReference>
<sequence length="264" mass="28581">MSTVDFQRRGRVAHVTLNRPAVLNAMNLRMHEELATAWDEFERDDDLWVAVLSGAGDRAFSVGQDLKELAERNANGTAAPATFGSRGQPGWPRLTERFALAKPVVAKVNGYALGGGFELALACDVIIAAEGSRFGLPEARLGLVAGAGGVFRLTRQLPFRTALGHLITGRDLTADRAWHLGLVNEVVPADELDSTVDGWVTDILRCAPLAVRAAKEAAATSATLPLPQAFATRYVWEERRTRSADAAEGPRAFAEGRQPRWQGR</sequence>
<dbReference type="Gene3D" id="1.10.12.10">
    <property type="entry name" value="Lyase 2-enoyl-coa Hydratase, Chain A, domain 2"/>
    <property type="match status" value="1"/>
</dbReference>
<comment type="catalytic activity">
    <reaction evidence="4">
        <text>a 4-saturated-(3S)-3-hydroxyacyl-CoA = a (3E)-enoyl-CoA + H2O</text>
        <dbReference type="Rhea" id="RHEA:20724"/>
        <dbReference type="ChEBI" id="CHEBI:15377"/>
        <dbReference type="ChEBI" id="CHEBI:58521"/>
        <dbReference type="ChEBI" id="CHEBI:137480"/>
        <dbReference type="EC" id="4.2.1.17"/>
    </reaction>
</comment>
<evidence type="ECO:0000256" key="2">
    <source>
        <dbReference type="ARBA" id="ARBA00023239"/>
    </source>
</evidence>
<comment type="catalytic activity">
    <reaction evidence="3">
        <text>a (3S)-3-hydroxyacyl-CoA = a (2E)-enoyl-CoA + H2O</text>
        <dbReference type="Rhea" id="RHEA:16105"/>
        <dbReference type="ChEBI" id="CHEBI:15377"/>
        <dbReference type="ChEBI" id="CHEBI:57318"/>
        <dbReference type="ChEBI" id="CHEBI:58856"/>
        <dbReference type="EC" id="4.2.1.17"/>
    </reaction>
</comment>
<dbReference type="Proteomes" id="UP000239494">
    <property type="component" value="Unassembled WGS sequence"/>
</dbReference>
<comment type="caution">
    <text evidence="7">The sequence shown here is derived from an EMBL/GenBank/DDBJ whole genome shotgun (WGS) entry which is preliminary data.</text>
</comment>
<dbReference type="InterPro" id="IPR014748">
    <property type="entry name" value="Enoyl-CoA_hydra_C"/>
</dbReference>
<accession>A0A2T0T6G5</accession>
<evidence type="ECO:0000256" key="1">
    <source>
        <dbReference type="ARBA" id="ARBA00005254"/>
    </source>
</evidence>
<dbReference type="GO" id="GO:0004300">
    <property type="term" value="F:enoyl-CoA hydratase activity"/>
    <property type="evidence" value="ECO:0007669"/>
    <property type="project" value="UniProtKB-EC"/>
</dbReference>
<name>A0A2T0T6G5_9PSEU</name>
<evidence type="ECO:0000256" key="4">
    <source>
        <dbReference type="ARBA" id="ARBA00023717"/>
    </source>
</evidence>
<dbReference type="SUPFAM" id="SSF52096">
    <property type="entry name" value="ClpP/crotonase"/>
    <property type="match status" value="1"/>
</dbReference>
<dbReference type="Gene3D" id="3.90.226.10">
    <property type="entry name" value="2-enoyl-CoA Hydratase, Chain A, domain 1"/>
    <property type="match status" value="1"/>
</dbReference>
<proteinExistence type="inferred from homology"/>
<dbReference type="PANTHER" id="PTHR11941">
    <property type="entry name" value="ENOYL-COA HYDRATASE-RELATED"/>
    <property type="match status" value="1"/>
</dbReference>
<evidence type="ECO:0000256" key="5">
    <source>
        <dbReference type="RuleBase" id="RU003707"/>
    </source>
</evidence>
<protein>
    <submittedName>
        <fullName evidence="7">(3,5-dihydroxycyclohex-3-enyl)acetyl-CoA dehydratase subunit D</fullName>
    </submittedName>
</protein>
<dbReference type="InterPro" id="IPR054898">
    <property type="entry name" value="EnCoAhydt_DpgD"/>
</dbReference>
<keyword evidence="8" id="KW-1185">Reference proteome</keyword>
<dbReference type="PANTHER" id="PTHR11941:SF54">
    <property type="entry name" value="ENOYL-COA HYDRATASE, MITOCHONDRIAL"/>
    <property type="match status" value="1"/>
</dbReference>
<dbReference type="PROSITE" id="PS00166">
    <property type="entry name" value="ENOYL_COA_HYDRATASE"/>
    <property type="match status" value="1"/>
</dbReference>
<dbReference type="InterPro" id="IPR001753">
    <property type="entry name" value="Enoyl-CoA_hydra/iso"/>
</dbReference>